<dbReference type="SUPFAM" id="SSF53474">
    <property type="entry name" value="alpha/beta-Hydrolases"/>
    <property type="match status" value="1"/>
</dbReference>
<dbReference type="PANTHER" id="PTHR43798">
    <property type="entry name" value="MONOACYLGLYCEROL LIPASE"/>
    <property type="match status" value="1"/>
</dbReference>
<keyword evidence="2" id="KW-0378">Hydrolase</keyword>
<evidence type="ECO:0000313" key="3">
    <source>
        <dbReference type="Proteomes" id="UP000634476"/>
    </source>
</evidence>
<dbReference type="Gene3D" id="3.40.50.1820">
    <property type="entry name" value="alpha/beta hydrolase"/>
    <property type="match status" value="1"/>
</dbReference>
<gene>
    <name evidence="2" type="primary">lipZ</name>
    <name evidence="2" type="ORF">Pta02_21600</name>
</gene>
<dbReference type="PANTHER" id="PTHR43798:SF33">
    <property type="entry name" value="HYDROLASE, PUTATIVE (AFU_ORTHOLOGUE AFUA_2G14860)-RELATED"/>
    <property type="match status" value="1"/>
</dbReference>
<protein>
    <submittedName>
        <fullName evidence="2">Putative hydrolase LipZ</fullName>
    </submittedName>
</protein>
<dbReference type="EMBL" id="BOOK01000014">
    <property type="protein sequence ID" value="GII00152.1"/>
    <property type="molecule type" value="Genomic_DNA"/>
</dbReference>
<proteinExistence type="predicted"/>
<dbReference type="InterPro" id="IPR000073">
    <property type="entry name" value="AB_hydrolase_1"/>
</dbReference>
<dbReference type="InterPro" id="IPR050266">
    <property type="entry name" value="AB_hydrolase_sf"/>
</dbReference>
<comment type="caution">
    <text evidence="2">The sequence shown here is derived from an EMBL/GenBank/DDBJ whole genome shotgun (WGS) entry which is preliminary data.</text>
</comment>
<reference evidence="2" key="1">
    <citation type="submission" date="2021-01" db="EMBL/GenBank/DDBJ databases">
        <title>Whole genome shotgun sequence of Planobispora takensis NBRC 109077.</title>
        <authorList>
            <person name="Komaki H."/>
            <person name="Tamura T."/>
        </authorList>
    </citation>
    <scope>NUCLEOTIDE SEQUENCE</scope>
    <source>
        <strain evidence="2">NBRC 109077</strain>
    </source>
</reference>
<dbReference type="GO" id="GO:0016020">
    <property type="term" value="C:membrane"/>
    <property type="evidence" value="ECO:0007669"/>
    <property type="project" value="TreeGrafter"/>
</dbReference>
<organism evidence="2 3">
    <name type="scientific">Planobispora takensis</name>
    <dbReference type="NCBI Taxonomy" id="1367882"/>
    <lineage>
        <taxon>Bacteria</taxon>
        <taxon>Bacillati</taxon>
        <taxon>Actinomycetota</taxon>
        <taxon>Actinomycetes</taxon>
        <taxon>Streptosporangiales</taxon>
        <taxon>Streptosporangiaceae</taxon>
        <taxon>Planobispora</taxon>
    </lineage>
</organism>
<accession>A0A8J3STB6</accession>
<dbReference type="GO" id="GO:0047372">
    <property type="term" value="F:monoacylglycerol lipase activity"/>
    <property type="evidence" value="ECO:0007669"/>
    <property type="project" value="TreeGrafter"/>
</dbReference>
<feature type="domain" description="AB hydrolase-1" evidence="1">
    <location>
        <begin position="35"/>
        <end position="276"/>
    </location>
</feature>
<dbReference type="AlphaFoldDB" id="A0A8J3STB6"/>
<evidence type="ECO:0000313" key="2">
    <source>
        <dbReference type="EMBL" id="GII00152.1"/>
    </source>
</evidence>
<dbReference type="Pfam" id="PF00561">
    <property type="entry name" value="Abhydrolase_1"/>
    <property type="match status" value="1"/>
</dbReference>
<dbReference type="PRINTS" id="PR00412">
    <property type="entry name" value="EPOXHYDRLASE"/>
</dbReference>
<keyword evidence="3" id="KW-1185">Reference proteome</keyword>
<evidence type="ECO:0000259" key="1">
    <source>
        <dbReference type="Pfam" id="PF00561"/>
    </source>
</evidence>
<dbReference type="RefSeq" id="WP_203874578.1">
    <property type="nucleotide sequence ID" value="NZ_BOOK01000014.1"/>
</dbReference>
<dbReference type="Proteomes" id="UP000634476">
    <property type="component" value="Unassembled WGS sequence"/>
</dbReference>
<name>A0A8J3STB6_9ACTN</name>
<dbReference type="InterPro" id="IPR000639">
    <property type="entry name" value="Epox_hydrolase-like"/>
</dbReference>
<sequence length="288" mass="31288">MSEHLPAAVDDWRARGRMMVHAGQEIFVSETGEGPPVLLLHGFPGSSFDWRAVAAGLAGHRRVVTFDFLGFGLSAKPADRAYSLFDQAALAVAVATACGIERCALVAHDMGDTVVAELLVRQAAGELPFVIDQVVLTNGSIFIDQAQLTDGQLFLLSLPDEPLTDGLPADMLTGSLAETFPSGKAPDGELTAMVSLIRHEGGDRLMPRLIRYVEERRIHQERWTAGLTGFPGPLTAIWGGLDPIAVVDMVHRLLELRPQTEVEVWPDVGHWPLIETPDRLAEAILKHL</sequence>
<dbReference type="InterPro" id="IPR029058">
    <property type="entry name" value="AB_hydrolase_fold"/>
</dbReference>
<dbReference type="GO" id="GO:0046464">
    <property type="term" value="P:acylglycerol catabolic process"/>
    <property type="evidence" value="ECO:0007669"/>
    <property type="project" value="TreeGrafter"/>
</dbReference>